<dbReference type="CDD" id="cd04301">
    <property type="entry name" value="NAT_SF"/>
    <property type="match status" value="1"/>
</dbReference>
<dbReference type="EMBL" id="CP106735">
    <property type="protein sequence ID" value="UXX80417.1"/>
    <property type="molecule type" value="Genomic_DNA"/>
</dbReference>
<dbReference type="RefSeq" id="WP_263052147.1">
    <property type="nucleotide sequence ID" value="NZ_CP106735.1"/>
</dbReference>
<dbReference type="Gene3D" id="3.40.630.30">
    <property type="match status" value="1"/>
</dbReference>
<dbReference type="EC" id="2.3.1.-" evidence="2"/>
<dbReference type="SUPFAM" id="SSF55729">
    <property type="entry name" value="Acyl-CoA N-acyltransferases (Nat)"/>
    <property type="match status" value="1"/>
</dbReference>
<dbReference type="Proteomes" id="UP001062165">
    <property type="component" value="Chromosome"/>
</dbReference>
<sequence length="147" mass="16888">MKIQIKKFRQLTLDELYTILKIRVDAFVVEQNCPYPEIDQKDQEATHFFICQQNEIVSYLRVYYRLPTDAAVGRVVTPPAFRGQGLSRALIQAAIVEIKKEGKAESIYLQAQEHLSPFYATFGFEKTSDIYLEDGIPHVDMSLSILN</sequence>
<reference evidence="2" key="1">
    <citation type="submission" date="2022-10" db="EMBL/GenBank/DDBJ databases">
        <title>Comparative genomics and taxonomic characterization of three novel marine species of genus Reichenbachiella exhibiting antioxidant and polysaccharide degradation activities.</title>
        <authorList>
            <person name="Muhammad N."/>
            <person name="Lee Y.-J."/>
            <person name="Ko J."/>
            <person name="Kim S.-G."/>
        </authorList>
    </citation>
    <scope>NUCLEOTIDE SEQUENCE</scope>
    <source>
        <strain evidence="2">Wsw4-B4</strain>
    </source>
</reference>
<accession>A0ABY6D2N4</accession>
<protein>
    <submittedName>
        <fullName evidence="2">GNAT family N-acetyltransferase</fullName>
        <ecNumber evidence="2">2.3.1.-</ecNumber>
    </submittedName>
</protein>
<evidence type="ECO:0000259" key="1">
    <source>
        <dbReference type="PROSITE" id="PS51186"/>
    </source>
</evidence>
<feature type="domain" description="N-acetyltransferase" evidence="1">
    <location>
        <begin position="6"/>
        <end position="146"/>
    </location>
</feature>
<keyword evidence="2" id="KW-0808">Transferase</keyword>
<dbReference type="InterPro" id="IPR000182">
    <property type="entry name" value="GNAT_dom"/>
</dbReference>
<dbReference type="InterPro" id="IPR016181">
    <property type="entry name" value="Acyl_CoA_acyltransferase"/>
</dbReference>
<proteinExistence type="predicted"/>
<dbReference type="Pfam" id="PF13673">
    <property type="entry name" value="Acetyltransf_10"/>
    <property type="match status" value="1"/>
</dbReference>
<dbReference type="GO" id="GO:0016746">
    <property type="term" value="F:acyltransferase activity"/>
    <property type="evidence" value="ECO:0007669"/>
    <property type="project" value="UniProtKB-KW"/>
</dbReference>
<evidence type="ECO:0000313" key="3">
    <source>
        <dbReference type="Proteomes" id="UP001062165"/>
    </source>
</evidence>
<gene>
    <name evidence="2" type="ORF">N7E81_04800</name>
</gene>
<organism evidence="2 3">
    <name type="scientific">Reichenbachiella carrageenanivorans</name>
    <dbReference type="NCBI Taxonomy" id="2979869"/>
    <lineage>
        <taxon>Bacteria</taxon>
        <taxon>Pseudomonadati</taxon>
        <taxon>Bacteroidota</taxon>
        <taxon>Cytophagia</taxon>
        <taxon>Cytophagales</taxon>
        <taxon>Reichenbachiellaceae</taxon>
        <taxon>Reichenbachiella</taxon>
    </lineage>
</organism>
<evidence type="ECO:0000313" key="2">
    <source>
        <dbReference type="EMBL" id="UXX80417.1"/>
    </source>
</evidence>
<name>A0ABY6D2N4_9BACT</name>
<keyword evidence="2" id="KW-0012">Acyltransferase</keyword>
<keyword evidence="3" id="KW-1185">Reference proteome</keyword>
<dbReference type="PROSITE" id="PS51186">
    <property type="entry name" value="GNAT"/>
    <property type="match status" value="1"/>
</dbReference>